<dbReference type="InterPro" id="IPR027417">
    <property type="entry name" value="P-loop_NTPase"/>
</dbReference>
<sequence>MSTRTKPLTLMSGYLGSGKTTLINHVLGSGALGRAAVVVNDFGDVNIDAALIRSSGADTIELTNGCICCQITDDVQRTMGALAARDDLDHVVCEVSGIGDPAQLGAWRTYPGFRPGGIVVCVDAGVTVRRLRDEYVADIVRAQIAAADLLVVTKADAAGDLGISLTVEACKAIAGEVPVQVVRGEDWTATLRALESVARETGRPADSHPDSPSDPSSEHSAVHSTLTVDMTGPIDVEGVVEVLRSHEPNLVRAKGIVQDSAGAWVTVQLAGGLVTVEPAGAAPGSSAPGSVAPGESVSSGSVPGPSGSAPGPSAIVLIAAGPDADEALERAAQELAGRSPQ</sequence>
<dbReference type="Pfam" id="PF07683">
    <property type="entry name" value="CobW_C"/>
    <property type="match status" value="1"/>
</dbReference>
<dbReference type="EMBL" id="FWFF01000020">
    <property type="protein sequence ID" value="SLN00843.1"/>
    <property type="molecule type" value="Genomic_DNA"/>
</dbReference>
<feature type="region of interest" description="Disordered" evidence="1">
    <location>
        <begin position="281"/>
        <end position="315"/>
    </location>
</feature>
<dbReference type="InterPro" id="IPR051316">
    <property type="entry name" value="Zinc-reg_GTPase_activator"/>
</dbReference>
<dbReference type="RefSeq" id="WP_143275893.1">
    <property type="nucleotide sequence ID" value="NZ_FWFF01000020.1"/>
</dbReference>
<accession>A0A1X6XNW8</accession>
<dbReference type="InterPro" id="IPR011629">
    <property type="entry name" value="CobW-like_C"/>
</dbReference>
<dbReference type="GO" id="GO:0005737">
    <property type="term" value="C:cytoplasm"/>
    <property type="evidence" value="ECO:0007669"/>
    <property type="project" value="TreeGrafter"/>
</dbReference>
<keyword evidence="5" id="KW-1185">Reference proteome</keyword>
<organism evidence="4 5">
    <name type="scientific">Brevibacterium yomogidense</name>
    <dbReference type="NCBI Taxonomy" id="946573"/>
    <lineage>
        <taxon>Bacteria</taxon>
        <taxon>Bacillati</taxon>
        <taxon>Actinomycetota</taxon>
        <taxon>Actinomycetes</taxon>
        <taxon>Micrococcales</taxon>
        <taxon>Brevibacteriaceae</taxon>
        <taxon>Brevibacterium</taxon>
    </lineage>
</organism>
<evidence type="ECO:0000313" key="4">
    <source>
        <dbReference type="EMBL" id="SLN00843.1"/>
    </source>
</evidence>
<feature type="domain" description="CobW/HypB/UreG nucleotide-binding" evidence="2">
    <location>
        <begin position="7"/>
        <end position="161"/>
    </location>
</feature>
<feature type="compositionally biased region" description="Basic and acidic residues" evidence="1">
    <location>
        <begin position="198"/>
        <end position="221"/>
    </location>
</feature>
<feature type="region of interest" description="Disordered" evidence="1">
    <location>
        <begin position="198"/>
        <end position="228"/>
    </location>
</feature>
<evidence type="ECO:0000256" key="1">
    <source>
        <dbReference type="SAM" id="MobiDB-lite"/>
    </source>
</evidence>
<dbReference type="SUPFAM" id="SSF90002">
    <property type="entry name" value="Hypothetical protein YjiA, C-terminal domain"/>
    <property type="match status" value="1"/>
</dbReference>
<gene>
    <name evidence="4" type="ORF">FM105_13675</name>
</gene>
<feature type="compositionally biased region" description="Low complexity" evidence="1">
    <location>
        <begin position="281"/>
        <end position="314"/>
    </location>
</feature>
<evidence type="ECO:0000259" key="3">
    <source>
        <dbReference type="Pfam" id="PF07683"/>
    </source>
</evidence>
<dbReference type="SUPFAM" id="SSF52540">
    <property type="entry name" value="P-loop containing nucleoside triphosphate hydrolases"/>
    <property type="match status" value="1"/>
</dbReference>
<dbReference type="Proteomes" id="UP000196581">
    <property type="component" value="Unassembled WGS sequence"/>
</dbReference>
<feature type="domain" description="CobW C-terminal" evidence="3">
    <location>
        <begin position="225"/>
        <end position="328"/>
    </location>
</feature>
<name>A0A1X6XNW8_9MICO</name>
<evidence type="ECO:0000259" key="2">
    <source>
        <dbReference type="Pfam" id="PF02492"/>
    </source>
</evidence>
<dbReference type="PANTHER" id="PTHR13748">
    <property type="entry name" value="COBW-RELATED"/>
    <property type="match status" value="1"/>
</dbReference>
<evidence type="ECO:0000313" key="5">
    <source>
        <dbReference type="Proteomes" id="UP000196581"/>
    </source>
</evidence>
<dbReference type="InterPro" id="IPR003495">
    <property type="entry name" value="CobW/HypB/UreG_nucleotide-bd"/>
</dbReference>
<dbReference type="PANTHER" id="PTHR13748:SF62">
    <property type="entry name" value="COBW DOMAIN-CONTAINING PROTEIN"/>
    <property type="match status" value="1"/>
</dbReference>
<proteinExistence type="predicted"/>
<dbReference type="CDD" id="cd03112">
    <property type="entry name" value="CobW-like"/>
    <property type="match status" value="1"/>
</dbReference>
<dbReference type="AlphaFoldDB" id="A0A1X6XNW8"/>
<dbReference type="Gene3D" id="3.40.50.300">
    <property type="entry name" value="P-loop containing nucleotide triphosphate hydrolases"/>
    <property type="match status" value="1"/>
</dbReference>
<reference evidence="5" key="1">
    <citation type="submission" date="2017-02" db="EMBL/GenBank/DDBJ databases">
        <authorList>
            <person name="Dridi B."/>
        </authorList>
    </citation>
    <scope>NUCLEOTIDE SEQUENCE [LARGE SCALE GENOMIC DNA]</scope>
    <source>
        <strain evidence="5">B Co 03.10</strain>
    </source>
</reference>
<dbReference type="Pfam" id="PF02492">
    <property type="entry name" value="cobW"/>
    <property type="match status" value="1"/>
</dbReference>
<protein>
    <submittedName>
        <fullName evidence="4">Putative metal chaperone, involved in Zn homeostasis, GTPase of COG0523 family</fullName>
    </submittedName>
</protein>